<dbReference type="InterPro" id="IPR003593">
    <property type="entry name" value="AAA+_ATPase"/>
</dbReference>
<evidence type="ECO:0000259" key="7">
    <source>
        <dbReference type="PROSITE" id="PS51146"/>
    </source>
</evidence>
<dbReference type="GO" id="GO:0016787">
    <property type="term" value="F:hydrolase activity"/>
    <property type="evidence" value="ECO:0007669"/>
    <property type="project" value="UniProtKB-KW"/>
</dbReference>
<evidence type="ECO:0000256" key="6">
    <source>
        <dbReference type="ARBA" id="ARBA00022801"/>
    </source>
</evidence>
<evidence type="ECO:0000256" key="4">
    <source>
        <dbReference type="ARBA" id="ARBA00022737"/>
    </source>
</evidence>
<keyword evidence="5" id="KW-0418">Kinase</keyword>
<evidence type="ECO:0000256" key="3">
    <source>
        <dbReference type="ARBA" id="ARBA00022679"/>
    </source>
</evidence>
<dbReference type="AlphaFoldDB" id="A0A9E7N918"/>
<organism evidence="8 9">
    <name type="scientific">Natronosalvus rutilus</name>
    <dbReference type="NCBI Taxonomy" id="2953753"/>
    <lineage>
        <taxon>Archaea</taxon>
        <taxon>Methanobacteriati</taxon>
        <taxon>Methanobacteriota</taxon>
        <taxon>Stenosarchaea group</taxon>
        <taxon>Halobacteria</taxon>
        <taxon>Halobacteriales</taxon>
        <taxon>Natrialbaceae</taxon>
        <taxon>Natronosalvus</taxon>
    </lineage>
</organism>
<evidence type="ECO:0000256" key="2">
    <source>
        <dbReference type="ARBA" id="ARBA00022553"/>
    </source>
</evidence>
<evidence type="ECO:0000313" key="9">
    <source>
        <dbReference type="Proteomes" id="UP001056855"/>
    </source>
</evidence>
<dbReference type="PANTHER" id="PTHR42926:SF1">
    <property type="entry name" value="CIRCADIAN CLOCK OSCILLATOR PROTEIN KAIC 1"/>
    <property type="match status" value="1"/>
</dbReference>
<dbReference type="Gene3D" id="3.40.50.300">
    <property type="entry name" value="P-loop containing nucleotide triphosphate hydrolases"/>
    <property type="match status" value="2"/>
</dbReference>
<evidence type="ECO:0000256" key="1">
    <source>
        <dbReference type="ARBA" id="ARBA00012513"/>
    </source>
</evidence>
<dbReference type="InterPro" id="IPR010624">
    <property type="entry name" value="KaiC_dom"/>
</dbReference>
<gene>
    <name evidence="8" type="ORF">NGM29_01710</name>
</gene>
<keyword evidence="9" id="KW-1185">Reference proteome</keyword>
<accession>A0A9E7N918</accession>
<dbReference type="GO" id="GO:0005524">
    <property type="term" value="F:ATP binding"/>
    <property type="evidence" value="ECO:0007669"/>
    <property type="project" value="InterPro"/>
</dbReference>
<dbReference type="InterPro" id="IPR027417">
    <property type="entry name" value="P-loop_NTPase"/>
</dbReference>
<feature type="domain" description="KaiC" evidence="7">
    <location>
        <begin position="243"/>
        <end position="477"/>
    </location>
</feature>
<sequence>MSASISTIRSGIDGLDTLLNGGLVRGRMYLVQGRPGTGKTLLGMHFLETGLEEGETVLCIHGEESQEEIVSNGLAVGIDVRDAEFLDLGPESDFFTQDEAYDLVHPSDLEQEQYTRDIHDAIKEIDPTRVVLDPITQLRYVESSGHQFRKRMLAFMRFLKQRDITVVATAPSAYDEKSDAEVRSLSDGIIELTRGPDGRRINPAKHRALGQMEGEHGLEIRQHGIEVYPDVVPVHEETTFDPIALRSGIDELDDLLEGGFEQQTVTFVSGPSGVGKTTIGTQFMAQAIEEGLTCAAYLFEESIETYCHRTESIGFPISDMRESGDLSVNQVEPLTLSSEEFAHRIIEQTETQGTDVVFIDGIDGYTISVRGEESALIRKLHGLTRYLKNEGVTVIFTNEISEITGISTATSPNISYLADNLMFMSYVEMDGRLRKVIGVLKKRTGGFEHSLREFEITDDGLRVGDPLSGLHGVLQGNPRMSDVRDLAQDE</sequence>
<evidence type="ECO:0000313" key="8">
    <source>
        <dbReference type="EMBL" id="UTF54029.1"/>
    </source>
</evidence>
<dbReference type="GeneID" id="73288722"/>
<dbReference type="InterPro" id="IPR030665">
    <property type="entry name" value="KaiC"/>
</dbReference>
<dbReference type="PRINTS" id="PR01874">
    <property type="entry name" value="DNAREPAIRADA"/>
</dbReference>
<dbReference type="Pfam" id="PF06745">
    <property type="entry name" value="ATPase"/>
    <property type="match status" value="2"/>
</dbReference>
<dbReference type="KEGG" id="sawl:NGM29_01710"/>
<evidence type="ECO:0000256" key="5">
    <source>
        <dbReference type="ARBA" id="ARBA00022777"/>
    </source>
</evidence>
<keyword evidence="4" id="KW-0677">Repeat</keyword>
<reference evidence="8" key="1">
    <citation type="submission" date="2022-06" db="EMBL/GenBank/DDBJ databases">
        <title>Diverse halophilic archaea isolated from saline environments.</title>
        <authorList>
            <person name="Cui H.-L."/>
        </authorList>
    </citation>
    <scope>NUCLEOTIDE SEQUENCE</scope>
    <source>
        <strain evidence="8">WLHS1</strain>
    </source>
</reference>
<name>A0A9E7N918_9EURY</name>
<dbReference type="GO" id="GO:0004674">
    <property type="term" value="F:protein serine/threonine kinase activity"/>
    <property type="evidence" value="ECO:0007669"/>
    <property type="project" value="UniProtKB-EC"/>
</dbReference>
<feature type="domain" description="KaiC" evidence="7">
    <location>
        <begin position="6"/>
        <end position="241"/>
    </location>
</feature>
<dbReference type="SMART" id="SM00382">
    <property type="entry name" value="AAA"/>
    <property type="match status" value="2"/>
</dbReference>
<protein>
    <recommendedName>
        <fullName evidence="1">non-specific serine/threonine protein kinase</fullName>
        <ecNumber evidence="1">2.7.11.1</ecNumber>
    </recommendedName>
</protein>
<keyword evidence="6" id="KW-0378">Hydrolase</keyword>
<dbReference type="InterPro" id="IPR051347">
    <property type="entry name" value="Circadian_clock_KaiC-rel"/>
</dbReference>
<keyword evidence="3" id="KW-0808">Transferase</keyword>
<keyword evidence="2" id="KW-0597">Phosphoprotein</keyword>
<proteinExistence type="predicted"/>
<dbReference type="RefSeq" id="WP_254158539.1">
    <property type="nucleotide sequence ID" value="NZ_CP100355.1"/>
</dbReference>
<dbReference type="SUPFAM" id="SSF52540">
    <property type="entry name" value="P-loop containing nucleoside triphosphate hydrolases"/>
    <property type="match status" value="2"/>
</dbReference>
<dbReference type="PIRSF" id="PIRSF039117">
    <property type="entry name" value="KaiC"/>
    <property type="match status" value="1"/>
</dbReference>
<dbReference type="PANTHER" id="PTHR42926">
    <property type="match status" value="1"/>
</dbReference>
<dbReference type="EC" id="2.7.11.1" evidence="1"/>
<dbReference type="Proteomes" id="UP001056855">
    <property type="component" value="Chromosome"/>
</dbReference>
<dbReference type="PROSITE" id="PS51146">
    <property type="entry name" value="KAIC"/>
    <property type="match status" value="2"/>
</dbReference>
<dbReference type="EMBL" id="CP100355">
    <property type="protein sequence ID" value="UTF54029.1"/>
    <property type="molecule type" value="Genomic_DNA"/>
</dbReference>
<dbReference type="InterPro" id="IPR014774">
    <property type="entry name" value="KaiC-like_dom"/>
</dbReference>